<dbReference type="CDD" id="cd00336">
    <property type="entry name" value="Ribosomal_L22"/>
    <property type="match status" value="1"/>
</dbReference>
<sequence length="177" mass="20007">MVRYSAQPEDPEKSCKVRGNNLKVHYKNTRETVQAIRKKTITEAIRYLNDVIEHKDIVPFRRHNGGVGRHAQAKKYKTSQGRWPQKSCKIIKNLLSQLTDNGHKINLSPDALVISHAQVNRAAKRRRRTYRAHGRINPYMGNPCHIELMASIKPEPVAAGEGKKAAPKKNLKSGDTA</sequence>
<dbReference type="NCBIfam" id="TIGR01038">
    <property type="entry name" value="uL22_arch_euk"/>
    <property type="match status" value="1"/>
</dbReference>
<evidence type="ECO:0000256" key="2">
    <source>
        <dbReference type="ARBA" id="ARBA00022980"/>
    </source>
</evidence>
<dbReference type="GO" id="GO:0005840">
    <property type="term" value="C:ribosome"/>
    <property type="evidence" value="ECO:0007669"/>
    <property type="project" value="UniProtKB-KW"/>
</dbReference>
<protein>
    <submittedName>
        <fullName evidence="6">60S ribosomal protein L17</fullName>
    </submittedName>
</protein>
<keyword evidence="7" id="KW-1185">Reference proteome</keyword>
<keyword evidence="2 4" id="KW-0689">Ribosomal protein</keyword>
<reference evidence="6 7" key="1">
    <citation type="journal article" date="2024" name="BMC Biol.">
        <title>Comparative genomics of Ascetosporea gives new insight into the evolutionary basis for animal parasitism in Rhizaria.</title>
        <authorList>
            <person name="Hiltunen Thoren M."/>
            <person name="Onut-Brannstrom I."/>
            <person name="Alfjorden A."/>
            <person name="Peckova H."/>
            <person name="Swords F."/>
            <person name="Hooper C."/>
            <person name="Holzer A.S."/>
            <person name="Bass D."/>
            <person name="Burki F."/>
        </authorList>
    </citation>
    <scope>NUCLEOTIDE SEQUENCE [LARGE SCALE GENOMIC DNA]</scope>
    <source>
        <strain evidence="6">20-A016</strain>
    </source>
</reference>
<dbReference type="Pfam" id="PF00237">
    <property type="entry name" value="Ribosomal_L22"/>
    <property type="match status" value="1"/>
</dbReference>
<gene>
    <name evidence="6" type="primary">RPL17</name>
    <name evidence="6" type="ORF">MHBO_001400</name>
</gene>
<dbReference type="InterPro" id="IPR005721">
    <property type="entry name" value="Ribosomal_uL22_euk/arc"/>
</dbReference>
<keyword evidence="3 4" id="KW-0687">Ribonucleoprotein</keyword>
<dbReference type="Gene3D" id="3.90.470.10">
    <property type="entry name" value="Ribosomal protein L22/L17"/>
    <property type="match status" value="1"/>
</dbReference>
<comment type="similarity">
    <text evidence="1 4">Belongs to the universal ribosomal protein uL22 family.</text>
</comment>
<dbReference type="InterPro" id="IPR001063">
    <property type="entry name" value="Ribosomal_uL22"/>
</dbReference>
<accession>A0ABV2AJD0</accession>
<organism evidence="6 7">
    <name type="scientific">Bonamia ostreae</name>
    <dbReference type="NCBI Taxonomy" id="126728"/>
    <lineage>
        <taxon>Eukaryota</taxon>
        <taxon>Sar</taxon>
        <taxon>Rhizaria</taxon>
        <taxon>Endomyxa</taxon>
        <taxon>Ascetosporea</taxon>
        <taxon>Haplosporida</taxon>
        <taxon>Bonamia</taxon>
    </lineage>
</organism>
<dbReference type="EMBL" id="JBDODL010000336">
    <property type="protein sequence ID" value="MES1919599.1"/>
    <property type="molecule type" value="Genomic_DNA"/>
</dbReference>
<dbReference type="PANTHER" id="PTHR11593:SF10">
    <property type="entry name" value="60S RIBOSOMAL PROTEIN L17"/>
    <property type="match status" value="1"/>
</dbReference>
<feature type="region of interest" description="Disordered" evidence="5">
    <location>
        <begin position="158"/>
        <end position="177"/>
    </location>
</feature>
<dbReference type="PANTHER" id="PTHR11593">
    <property type="entry name" value="60S RIBOSOMAL PROTEIN L17"/>
    <property type="match status" value="1"/>
</dbReference>
<evidence type="ECO:0000256" key="4">
    <source>
        <dbReference type="RuleBase" id="RU004005"/>
    </source>
</evidence>
<evidence type="ECO:0000313" key="6">
    <source>
        <dbReference type="EMBL" id="MES1919599.1"/>
    </source>
</evidence>
<dbReference type="Proteomes" id="UP001439008">
    <property type="component" value="Unassembled WGS sequence"/>
</dbReference>
<evidence type="ECO:0000313" key="7">
    <source>
        <dbReference type="Proteomes" id="UP001439008"/>
    </source>
</evidence>
<comment type="caution">
    <text evidence="6">The sequence shown here is derived from an EMBL/GenBank/DDBJ whole genome shotgun (WGS) entry which is preliminary data.</text>
</comment>
<name>A0ABV2AJD0_9EUKA</name>
<evidence type="ECO:0000256" key="1">
    <source>
        <dbReference type="ARBA" id="ARBA00009451"/>
    </source>
</evidence>
<evidence type="ECO:0000256" key="5">
    <source>
        <dbReference type="SAM" id="MobiDB-lite"/>
    </source>
</evidence>
<dbReference type="SUPFAM" id="SSF54843">
    <property type="entry name" value="Ribosomal protein L22"/>
    <property type="match status" value="1"/>
</dbReference>
<dbReference type="InterPro" id="IPR036394">
    <property type="entry name" value="Ribosomal_uL22_sf"/>
</dbReference>
<evidence type="ECO:0000256" key="3">
    <source>
        <dbReference type="ARBA" id="ARBA00023274"/>
    </source>
</evidence>
<proteinExistence type="inferred from homology"/>